<protein>
    <submittedName>
        <fullName evidence="3">Uncharacterized protein</fullName>
    </submittedName>
</protein>
<accession>A0A401NV08</accession>
<dbReference type="GO" id="GO:0005634">
    <property type="term" value="C:nucleus"/>
    <property type="evidence" value="ECO:0007669"/>
    <property type="project" value="TreeGrafter"/>
</dbReference>
<feature type="coiled-coil region" evidence="2">
    <location>
        <begin position="116"/>
        <end position="164"/>
    </location>
</feature>
<dbReference type="Proteomes" id="UP000288216">
    <property type="component" value="Unassembled WGS sequence"/>
</dbReference>
<dbReference type="AlphaFoldDB" id="A0A401NV08"/>
<comment type="caution">
    <text evidence="3">The sequence shown here is derived from an EMBL/GenBank/DDBJ whole genome shotgun (WGS) entry which is preliminary data.</text>
</comment>
<evidence type="ECO:0000256" key="2">
    <source>
        <dbReference type="SAM" id="Coils"/>
    </source>
</evidence>
<dbReference type="SUPFAM" id="SSF50630">
    <property type="entry name" value="Acid proteases"/>
    <property type="match status" value="1"/>
</dbReference>
<evidence type="ECO:0000256" key="1">
    <source>
        <dbReference type="ARBA" id="ARBA00023054"/>
    </source>
</evidence>
<dbReference type="OrthoDB" id="10257567at2759"/>
<organism evidence="3 4">
    <name type="scientific">Scyliorhinus torazame</name>
    <name type="common">Cloudy catshark</name>
    <name type="synonym">Catulus torazame</name>
    <dbReference type="NCBI Taxonomy" id="75743"/>
    <lineage>
        <taxon>Eukaryota</taxon>
        <taxon>Metazoa</taxon>
        <taxon>Chordata</taxon>
        <taxon>Craniata</taxon>
        <taxon>Vertebrata</taxon>
        <taxon>Chondrichthyes</taxon>
        <taxon>Elasmobranchii</taxon>
        <taxon>Galeomorphii</taxon>
        <taxon>Galeoidea</taxon>
        <taxon>Carcharhiniformes</taxon>
        <taxon>Scyliorhinidae</taxon>
        <taxon>Scyliorhinus</taxon>
    </lineage>
</organism>
<dbReference type="STRING" id="75743.A0A401NV08"/>
<proteinExistence type="predicted"/>
<dbReference type="GO" id="GO:0000981">
    <property type="term" value="F:DNA-binding transcription factor activity, RNA polymerase II-specific"/>
    <property type="evidence" value="ECO:0007669"/>
    <property type="project" value="TreeGrafter"/>
</dbReference>
<evidence type="ECO:0000313" key="4">
    <source>
        <dbReference type="Proteomes" id="UP000288216"/>
    </source>
</evidence>
<feature type="coiled-coil region" evidence="2">
    <location>
        <begin position="261"/>
        <end position="288"/>
    </location>
</feature>
<reference evidence="3 4" key="1">
    <citation type="journal article" date="2018" name="Nat. Ecol. Evol.">
        <title>Shark genomes provide insights into elasmobranch evolution and the origin of vertebrates.</title>
        <authorList>
            <person name="Hara Y"/>
            <person name="Yamaguchi K"/>
            <person name="Onimaru K"/>
            <person name="Kadota M"/>
            <person name="Koyanagi M"/>
            <person name="Keeley SD"/>
            <person name="Tatsumi K"/>
            <person name="Tanaka K"/>
            <person name="Motone F"/>
            <person name="Kageyama Y"/>
            <person name="Nozu R"/>
            <person name="Adachi N"/>
            <person name="Nishimura O"/>
            <person name="Nakagawa R"/>
            <person name="Tanegashima C"/>
            <person name="Kiyatake I"/>
            <person name="Matsumoto R"/>
            <person name="Murakumo K"/>
            <person name="Nishida K"/>
            <person name="Terakita A"/>
            <person name="Kuratani S"/>
            <person name="Sato K"/>
            <person name="Hyodo S Kuraku.S."/>
        </authorList>
    </citation>
    <scope>NUCLEOTIDE SEQUENCE [LARGE SCALE GENOMIC DNA]</scope>
</reference>
<keyword evidence="4" id="KW-1185">Reference proteome</keyword>
<name>A0A401NV08_SCYTO</name>
<keyword evidence="1 2" id="KW-0175">Coiled coil</keyword>
<sequence length="302" mass="34259">MQSAALNRQSDFNDAPDGLEGSFFIDMINEGTEQRNTKIEEEIANHLGNWMIPLIINQTITYIKLDTGARANLINEADLLMTWIKPRIEDNDCNLTDYHGAPIKTLGTFNLQIKVNAKLFTEIKQLTIQNEELNRKTGDVETCLQEKKAELQVMTDNLGDINEQQLSAMNSTLKQLEEKLKGQSDYEDFNKELSILKLMEGEASVGSGSQGTTKTIEILQLEKNRSLQSENETVRITNSDLSDPVPALESGQQLQLQVQHMQDGETENQKLRDTLEEYNKEFPEVKNQEGTIKALKERNQRV</sequence>
<dbReference type="PANTHER" id="PTHR14043:SF2">
    <property type="entry name" value="HOMEOBOX PROTEIN CUT"/>
    <property type="match status" value="1"/>
</dbReference>
<dbReference type="InterPro" id="IPR021109">
    <property type="entry name" value="Peptidase_aspartic_dom_sf"/>
</dbReference>
<dbReference type="EMBL" id="BFAA01006800">
    <property type="protein sequence ID" value="GCB64705.1"/>
    <property type="molecule type" value="Genomic_DNA"/>
</dbReference>
<gene>
    <name evidence="3" type="ORF">scyTo_0013374</name>
</gene>
<dbReference type="GO" id="GO:0000977">
    <property type="term" value="F:RNA polymerase II transcription regulatory region sequence-specific DNA binding"/>
    <property type="evidence" value="ECO:0007669"/>
    <property type="project" value="TreeGrafter"/>
</dbReference>
<evidence type="ECO:0000313" key="3">
    <source>
        <dbReference type="EMBL" id="GCB64705.1"/>
    </source>
</evidence>
<dbReference type="PANTHER" id="PTHR14043">
    <property type="entry name" value="CCAAT DISPLACEMENT PROTEIN-RELATED"/>
    <property type="match status" value="1"/>
</dbReference>